<dbReference type="EMBL" id="CP002105">
    <property type="protein sequence ID" value="ADL12344.1"/>
    <property type="molecule type" value="Genomic_DNA"/>
</dbReference>
<dbReference type="InterPro" id="IPR009078">
    <property type="entry name" value="Ferritin-like_SF"/>
</dbReference>
<dbReference type="SUPFAM" id="SSF47240">
    <property type="entry name" value="Ferritin-like"/>
    <property type="match status" value="1"/>
</dbReference>
<evidence type="ECO:0000259" key="2">
    <source>
        <dbReference type="Pfam" id="PF09537"/>
    </source>
</evidence>
<dbReference type="KEGG" id="aar:Acear_0806"/>
<proteinExistence type="predicted"/>
<sequence>MQDNNQQQETAAGESAPNQVENNKEVVVTLNKVLKGEHMAIDTYDQYLDRIDDSQTKDLLQQFKEDHQKHASKLAQRIEDLGADPQENSGLSGLVSKTMMEIGDLLGMEPSEEEAVNKIYQGEDMGINLVEENLIEKLDKKSKDLVSEVLQTDKQHLEQFKQFSDQNLESQQ</sequence>
<feature type="domain" description="DUF2383" evidence="2">
    <location>
        <begin position="26"/>
        <end position="132"/>
    </location>
</feature>
<protein>
    <recommendedName>
        <fullName evidence="2">DUF2383 domain-containing protein</fullName>
    </recommendedName>
</protein>
<dbReference type="InterPro" id="IPR019052">
    <property type="entry name" value="DUF2383"/>
</dbReference>
<dbReference type="RefSeq" id="WP_013277790.1">
    <property type="nucleotide sequence ID" value="NC_014378.1"/>
</dbReference>
<dbReference type="HOGENOM" id="CLU_130299_0_0_9"/>
<keyword evidence="4" id="KW-1185">Reference proteome</keyword>
<evidence type="ECO:0000313" key="3">
    <source>
        <dbReference type="EMBL" id="ADL12344.1"/>
    </source>
</evidence>
<dbReference type="STRING" id="574087.Acear_0806"/>
<accession>D9QVT5</accession>
<dbReference type="CDD" id="cd00657">
    <property type="entry name" value="Ferritin_like"/>
    <property type="match status" value="1"/>
</dbReference>
<dbReference type="AlphaFoldDB" id="D9QVT5"/>
<feature type="region of interest" description="Disordered" evidence="1">
    <location>
        <begin position="1"/>
        <end position="23"/>
    </location>
</feature>
<organism evidence="3 4">
    <name type="scientific">Acetohalobium arabaticum (strain ATCC 49924 / DSM 5501 / Z-7288)</name>
    <dbReference type="NCBI Taxonomy" id="574087"/>
    <lineage>
        <taxon>Bacteria</taxon>
        <taxon>Bacillati</taxon>
        <taxon>Bacillota</taxon>
        <taxon>Clostridia</taxon>
        <taxon>Halanaerobiales</taxon>
        <taxon>Halobacteroidaceae</taxon>
        <taxon>Acetohalobium</taxon>
    </lineage>
</organism>
<dbReference type="Proteomes" id="UP000001661">
    <property type="component" value="Chromosome"/>
</dbReference>
<dbReference type="Pfam" id="PF09537">
    <property type="entry name" value="DUF2383"/>
    <property type="match status" value="1"/>
</dbReference>
<reference evidence="3 4" key="1">
    <citation type="journal article" date="2010" name="Stand. Genomic Sci.">
        <title>Complete genome sequence of Acetohalobium arabaticum type strain (Z-7288).</title>
        <authorList>
            <person name="Sikorski J."/>
            <person name="Lapidus A."/>
            <person name="Chertkov O."/>
            <person name="Lucas S."/>
            <person name="Copeland A."/>
            <person name="Glavina Del Rio T."/>
            <person name="Nolan M."/>
            <person name="Tice H."/>
            <person name="Cheng J.F."/>
            <person name="Han C."/>
            <person name="Brambilla E."/>
            <person name="Pitluck S."/>
            <person name="Liolios K."/>
            <person name="Ivanova N."/>
            <person name="Mavromatis K."/>
            <person name="Mikhailova N."/>
            <person name="Pati A."/>
            <person name="Bruce D."/>
            <person name="Detter C."/>
            <person name="Tapia R."/>
            <person name="Goodwin L."/>
            <person name="Chen A."/>
            <person name="Palaniappan K."/>
            <person name="Land M."/>
            <person name="Hauser L."/>
            <person name="Chang Y.J."/>
            <person name="Jeffries C.D."/>
            <person name="Rohde M."/>
            <person name="Goker M."/>
            <person name="Spring S."/>
            <person name="Woyke T."/>
            <person name="Bristow J."/>
            <person name="Eisen J.A."/>
            <person name="Markowitz V."/>
            <person name="Hugenholtz P."/>
            <person name="Kyrpides N.C."/>
            <person name="Klenk H.P."/>
        </authorList>
    </citation>
    <scope>NUCLEOTIDE SEQUENCE [LARGE SCALE GENOMIC DNA]</scope>
    <source>
        <strain evidence="4">ATCC 49924 / DSM 5501 / Z-7288</strain>
    </source>
</reference>
<dbReference type="InterPro" id="IPR012347">
    <property type="entry name" value="Ferritin-like"/>
</dbReference>
<dbReference type="OrthoDB" id="1706687at2"/>
<feature type="compositionally biased region" description="Polar residues" evidence="1">
    <location>
        <begin position="1"/>
        <end position="21"/>
    </location>
</feature>
<evidence type="ECO:0000256" key="1">
    <source>
        <dbReference type="SAM" id="MobiDB-lite"/>
    </source>
</evidence>
<evidence type="ECO:0000313" key="4">
    <source>
        <dbReference type="Proteomes" id="UP000001661"/>
    </source>
</evidence>
<name>D9QVT5_ACEAZ</name>
<dbReference type="Gene3D" id="1.20.1260.10">
    <property type="match status" value="1"/>
</dbReference>
<dbReference type="eggNOG" id="COG1633">
    <property type="taxonomic scope" value="Bacteria"/>
</dbReference>
<gene>
    <name evidence="3" type="ordered locus">Acear_0806</name>
</gene>